<dbReference type="eggNOG" id="ENOG502S9G9">
    <property type="taxonomic scope" value="Eukaryota"/>
</dbReference>
<dbReference type="EMBL" id="AP014968">
    <property type="protein sequence ID" value="BAT18306.1"/>
    <property type="molecule type" value="Genomic_DNA"/>
</dbReference>
<dbReference type="Gramene" id="Os12t0640950-00">
    <property type="protein sequence ID" value="Os12t0640950-00"/>
    <property type="gene ID" value="Os12g0640950"/>
</dbReference>
<accession>A0A0N7KUF9</accession>
<proteinExistence type="predicted"/>
<feature type="non-terminal residue" evidence="2">
    <location>
        <position position="127"/>
    </location>
</feature>
<reference evidence="3" key="1">
    <citation type="journal article" date="2005" name="Nature">
        <title>The map-based sequence of the rice genome.</title>
        <authorList>
            <consortium name="International rice genome sequencing project (IRGSP)"/>
            <person name="Matsumoto T."/>
            <person name="Wu J."/>
            <person name="Kanamori H."/>
            <person name="Katayose Y."/>
            <person name="Fujisawa M."/>
            <person name="Namiki N."/>
            <person name="Mizuno H."/>
            <person name="Yamamoto K."/>
            <person name="Antonio B.A."/>
            <person name="Baba T."/>
            <person name="Sakata K."/>
            <person name="Nagamura Y."/>
            <person name="Aoki H."/>
            <person name="Arikawa K."/>
            <person name="Arita K."/>
            <person name="Bito T."/>
            <person name="Chiden Y."/>
            <person name="Fujitsuka N."/>
            <person name="Fukunaka R."/>
            <person name="Hamada M."/>
            <person name="Harada C."/>
            <person name="Hayashi A."/>
            <person name="Hijishita S."/>
            <person name="Honda M."/>
            <person name="Hosokawa S."/>
            <person name="Ichikawa Y."/>
            <person name="Idonuma A."/>
            <person name="Iijima M."/>
            <person name="Ikeda M."/>
            <person name="Ikeno M."/>
            <person name="Ito K."/>
            <person name="Ito S."/>
            <person name="Ito T."/>
            <person name="Ito Y."/>
            <person name="Ito Y."/>
            <person name="Iwabuchi A."/>
            <person name="Kamiya K."/>
            <person name="Karasawa W."/>
            <person name="Kurita K."/>
            <person name="Katagiri S."/>
            <person name="Kikuta A."/>
            <person name="Kobayashi H."/>
            <person name="Kobayashi N."/>
            <person name="Machita K."/>
            <person name="Maehara T."/>
            <person name="Masukawa M."/>
            <person name="Mizubayashi T."/>
            <person name="Mukai Y."/>
            <person name="Nagasaki H."/>
            <person name="Nagata Y."/>
            <person name="Naito S."/>
            <person name="Nakashima M."/>
            <person name="Nakama Y."/>
            <person name="Nakamichi Y."/>
            <person name="Nakamura M."/>
            <person name="Meguro A."/>
            <person name="Negishi M."/>
            <person name="Ohta I."/>
            <person name="Ohta T."/>
            <person name="Okamoto M."/>
            <person name="Ono N."/>
            <person name="Saji S."/>
            <person name="Sakaguchi M."/>
            <person name="Sakai K."/>
            <person name="Shibata M."/>
            <person name="Shimokawa T."/>
            <person name="Song J."/>
            <person name="Takazaki Y."/>
            <person name="Terasawa K."/>
            <person name="Tsugane M."/>
            <person name="Tsuji K."/>
            <person name="Ueda S."/>
            <person name="Waki K."/>
            <person name="Yamagata H."/>
            <person name="Yamamoto M."/>
            <person name="Yamamoto S."/>
            <person name="Yamane H."/>
            <person name="Yoshiki S."/>
            <person name="Yoshihara R."/>
            <person name="Yukawa K."/>
            <person name="Zhong H."/>
            <person name="Yano M."/>
            <person name="Yuan Q."/>
            <person name="Ouyang S."/>
            <person name="Liu J."/>
            <person name="Jones K.M."/>
            <person name="Gansberger K."/>
            <person name="Moffat K."/>
            <person name="Hill J."/>
            <person name="Bera J."/>
            <person name="Fadrosh D."/>
            <person name="Jin S."/>
            <person name="Johri S."/>
            <person name="Kim M."/>
            <person name="Overton L."/>
            <person name="Reardon M."/>
            <person name="Tsitrin T."/>
            <person name="Vuong H."/>
            <person name="Weaver B."/>
            <person name="Ciecko A."/>
            <person name="Tallon L."/>
            <person name="Jackson J."/>
            <person name="Pai G."/>
            <person name="Aken S.V."/>
            <person name="Utterback T."/>
            <person name="Reidmuller S."/>
            <person name="Feldblyum T."/>
            <person name="Hsiao J."/>
            <person name="Zismann V."/>
            <person name="Iobst S."/>
            <person name="de Vazeille A.R."/>
            <person name="Buell C.R."/>
            <person name="Ying K."/>
            <person name="Li Y."/>
            <person name="Lu T."/>
            <person name="Huang Y."/>
            <person name="Zhao Q."/>
            <person name="Feng Q."/>
            <person name="Zhang L."/>
            <person name="Zhu J."/>
            <person name="Weng Q."/>
            <person name="Mu J."/>
            <person name="Lu Y."/>
            <person name="Fan D."/>
            <person name="Liu Y."/>
            <person name="Guan J."/>
            <person name="Zhang Y."/>
            <person name="Yu S."/>
            <person name="Liu X."/>
            <person name="Zhang Y."/>
            <person name="Hong G."/>
            <person name="Han B."/>
            <person name="Choisne N."/>
            <person name="Demange N."/>
            <person name="Orjeda G."/>
            <person name="Samain S."/>
            <person name="Cattolico L."/>
            <person name="Pelletier E."/>
            <person name="Couloux A."/>
            <person name="Segurens B."/>
            <person name="Wincker P."/>
            <person name="D'Hont A."/>
            <person name="Scarpelli C."/>
            <person name="Weissenbach J."/>
            <person name="Salanoubat M."/>
            <person name="Quetier F."/>
            <person name="Yu Y."/>
            <person name="Kim H.R."/>
            <person name="Rambo T."/>
            <person name="Currie J."/>
            <person name="Collura K."/>
            <person name="Luo M."/>
            <person name="Yang T."/>
            <person name="Ammiraju J.S.S."/>
            <person name="Engler F."/>
            <person name="Soderlund C."/>
            <person name="Wing R.A."/>
            <person name="Palmer L.E."/>
            <person name="de la Bastide M."/>
            <person name="Spiegel L."/>
            <person name="Nascimento L."/>
            <person name="Zutavern T."/>
            <person name="O'Shaughnessy A."/>
            <person name="Dike S."/>
            <person name="Dedhia N."/>
            <person name="Preston R."/>
            <person name="Balija V."/>
            <person name="McCombie W.R."/>
            <person name="Chow T."/>
            <person name="Chen H."/>
            <person name="Chung M."/>
            <person name="Chen C."/>
            <person name="Shaw J."/>
            <person name="Wu H."/>
            <person name="Hsiao K."/>
            <person name="Chao Y."/>
            <person name="Chu M."/>
            <person name="Cheng C."/>
            <person name="Hour A."/>
            <person name="Lee P."/>
            <person name="Lin S."/>
            <person name="Lin Y."/>
            <person name="Liou J."/>
            <person name="Liu S."/>
            <person name="Hsing Y."/>
            <person name="Raghuvanshi S."/>
            <person name="Mohanty A."/>
            <person name="Bharti A.K."/>
            <person name="Gaur A."/>
            <person name="Gupta V."/>
            <person name="Kumar D."/>
            <person name="Ravi V."/>
            <person name="Vij S."/>
            <person name="Kapur A."/>
            <person name="Khurana P."/>
            <person name="Khurana P."/>
            <person name="Khurana J.P."/>
            <person name="Tyagi A.K."/>
            <person name="Gaikwad K."/>
            <person name="Singh A."/>
            <person name="Dalal V."/>
            <person name="Srivastava S."/>
            <person name="Dixit A."/>
            <person name="Pal A.K."/>
            <person name="Ghazi I.A."/>
            <person name="Yadav M."/>
            <person name="Pandit A."/>
            <person name="Bhargava A."/>
            <person name="Sureshbabu K."/>
            <person name="Batra K."/>
            <person name="Sharma T.R."/>
            <person name="Mohapatra T."/>
            <person name="Singh N.K."/>
            <person name="Messing J."/>
            <person name="Nelson A.B."/>
            <person name="Fuks G."/>
            <person name="Kavchok S."/>
            <person name="Keizer G."/>
            <person name="Linton E."/>
            <person name="Llaca V."/>
            <person name="Song R."/>
            <person name="Tanyolac B."/>
            <person name="Young S."/>
            <person name="Ho-Il K."/>
            <person name="Hahn J.H."/>
            <person name="Sangsakoo G."/>
            <person name="Vanavichit A."/>
            <person name="de Mattos Luiz.A.T."/>
            <person name="Zimmer P.D."/>
            <person name="Malone G."/>
            <person name="Dellagostin O."/>
            <person name="de Oliveira A.C."/>
            <person name="Bevan M."/>
            <person name="Bancroft I."/>
            <person name="Minx P."/>
            <person name="Cordum H."/>
            <person name="Wilson R."/>
            <person name="Cheng Z."/>
            <person name="Jin W."/>
            <person name="Jiang J."/>
            <person name="Leong S.A."/>
            <person name="Iwama H."/>
            <person name="Gojobori T."/>
            <person name="Itoh T."/>
            <person name="Niimura Y."/>
            <person name="Fujii Y."/>
            <person name="Habara T."/>
            <person name="Sakai H."/>
            <person name="Sato Y."/>
            <person name="Wilson G."/>
            <person name="Kumar K."/>
            <person name="McCouch S."/>
            <person name="Juretic N."/>
            <person name="Hoen D."/>
            <person name="Wright S."/>
            <person name="Bruskiewich R."/>
            <person name="Bureau T."/>
            <person name="Miyao A."/>
            <person name="Hirochika H."/>
            <person name="Nishikawa T."/>
            <person name="Kadowaki K."/>
            <person name="Sugiura M."/>
            <person name="Burr B."/>
            <person name="Sasaki T."/>
        </authorList>
    </citation>
    <scope>NUCLEOTIDE SEQUENCE [LARGE SCALE GENOMIC DNA]</scope>
    <source>
        <strain evidence="3">cv. Nipponbare</strain>
    </source>
</reference>
<reference evidence="2 3" key="3">
    <citation type="journal article" date="2013" name="Rice">
        <title>Improvement of the Oryza sativa Nipponbare reference genome using next generation sequence and optical map data.</title>
        <authorList>
            <person name="Kawahara Y."/>
            <person name="de la Bastide M."/>
            <person name="Hamilton J.P."/>
            <person name="Kanamori H."/>
            <person name="McCombie W.R."/>
            <person name="Ouyang S."/>
            <person name="Schwartz D.C."/>
            <person name="Tanaka T."/>
            <person name="Wu J."/>
            <person name="Zhou S."/>
            <person name="Childs K.L."/>
            <person name="Davidson R.M."/>
            <person name="Lin H."/>
            <person name="Quesada-Ocampo L."/>
            <person name="Vaillancourt B."/>
            <person name="Sakai H."/>
            <person name="Lee S.S."/>
            <person name="Kim J."/>
            <person name="Numa H."/>
            <person name="Itoh T."/>
            <person name="Buell C.R."/>
            <person name="Matsumoto T."/>
        </authorList>
    </citation>
    <scope>NUCLEOTIDE SEQUENCE [LARGE SCALE GENOMIC DNA]</scope>
    <source>
        <strain evidence="3">cv. Nipponbare</strain>
    </source>
</reference>
<gene>
    <name evidence="2" type="ordered locus">Os12g0640950</name>
    <name evidence="2" type="ORF">OSNPB_120640950</name>
</gene>
<evidence type="ECO:0000313" key="2">
    <source>
        <dbReference type="EMBL" id="BAT18306.1"/>
    </source>
</evidence>
<feature type="region of interest" description="Disordered" evidence="1">
    <location>
        <begin position="103"/>
        <end position="127"/>
    </location>
</feature>
<evidence type="ECO:0000256" key="1">
    <source>
        <dbReference type="SAM" id="MobiDB-lite"/>
    </source>
</evidence>
<sequence length="127" mass="13644">GAAAGVEGEDGLDGDVHGGGVEGLEHDLGHLLAVGLGVEGGLRQQHRVLLGGNAELVVEGVVPYLLHVVPVVDDAVLDGVLERQDASLRLRLVPDVRVLLPHPHHHPRVPWPPHDAREHRPRRVVPR</sequence>
<dbReference type="PaxDb" id="39947-A0A0N7KUF9"/>
<dbReference type="InParanoid" id="A0A0N7KUF9"/>
<feature type="non-terminal residue" evidence="2">
    <location>
        <position position="1"/>
    </location>
</feature>
<evidence type="ECO:0000313" key="3">
    <source>
        <dbReference type="Proteomes" id="UP000059680"/>
    </source>
</evidence>
<name>A0A0N7KUF9_ORYSJ</name>
<organism evidence="2 3">
    <name type="scientific">Oryza sativa subsp. japonica</name>
    <name type="common">Rice</name>
    <dbReference type="NCBI Taxonomy" id="39947"/>
    <lineage>
        <taxon>Eukaryota</taxon>
        <taxon>Viridiplantae</taxon>
        <taxon>Streptophyta</taxon>
        <taxon>Embryophyta</taxon>
        <taxon>Tracheophyta</taxon>
        <taxon>Spermatophyta</taxon>
        <taxon>Magnoliopsida</taxon>
        <taxon>Liliopsida</taxon>
        <taxon>Poales</taxon>
        <taxon>Poaceae</taxon>
        <taxon>BOP clade</taxon>
        <taxon>Oryzoideae</taxon>
        <taxon>Oryzeae</taxon>
        <taxon>Oryzinae</taxon>
        <taxon>Oryza</taxon>
        <taxon>Oryza sativa</taxon>
    </lineage>
</organism>
<protein>
    <submittedName>
        <fullName evidence="2">Os12g0640950 protein</fullName>
    </submittedName>
</protein>
<keyword evidence="3" id="KW-1185">Reference proteome</keyword>
<dbReference type="Proteomes" id="UP000059680">
    <property type="component" value="Chromosome 12"/>
</dbReference>
<dbReference type="FunCoup" id="A0A0N7KUF9">
    <property type="interactions" value="3"/>
</dbReference>
<reference evidence="2 3" key="2">
    <citation type="journal article" date="2013" name="Plant Cell Physiol.">
        <title>Rice Annotation Project Database (RAP-DB): an integrative and interactive database for rice genomics.</title>
        <authorList>
            <person name="Sakai H."/>
            <person name="Lee S.S."/>
            <person name="Tanaka T."/>
            <person name="Numa H."/>
            <person name="Kim J."/>
            <person name="Kawahara Y."/>
            <person name="Wakimoto H."/>
            <person name="Yang C.C."/>
            <person name="Iwamoto M."/>
            <person name="Abe T."/>
            <person name="Yamada Y."/>
            <person name="Muto A."/>
            <person name="Inokuchi H."/>
            <person name="Ikemura T."/>
            <person name="Matsumoto T."/>
            <person name="Sasaki T."/>
            <person name="Itoh T."/>
        </authorList>
    </citation>
    <scope>NUCLEOTIDE SEQUENCE [LARGE SCALE GENOMIC DNA]</scope>
    <source>
        <strain evidence="3">cv. Nipponbare</strain>
    </source>
</reference>
<dbReference type="AlphaFoldDB" id="A0A0N7KUF9"/>